<accession>A0A834UDF5</accession>
<dbReference type="AlphaFoldDB" id="A0A834UDF5"/>
<evidence type="ECO:0000256" key="1">
    <source>
        <dbReference type="SAM" id="MobiDB-lite"/>
    </source>
</evidence>
<feature type="compositionally biased region" description="Gly residues" evidence="1">
    <location>
        <begin position="44"/>
        <end position="59"/>
    </location>
</feature>
<gene>
    <name evidence="2" type="ORF">H0235_004955</name>
</gene>
<evidence type="ECO:0000313" key="2">
    <source>
        <dbReference type="EMBL" id="KAF7432031.1"/>
    </source>
</evidence>
<comment type="caution">
    <text evidence="2">The sequence shown here is derived from an EMBL/GenBank/DDBJ whole genome shotgun (WGS) entry which is preliminary data.</text>
</comment>
<proteinExistence type="predicted"/>
<evidence type="ECO:0000313" key="3">
    <source>
        <dbReference type="Proteomes" id="UP000600918"/>
    </source>
</evidence>
<protein>
    <submittedName>
        <fullName evidence="2">Uncharacterized protein</fullName>
    </submittedName>
</protein>
<keyword evidence="3" id="KW-1185">Reference proteome</keyword>
<dbReference type="EMBL" id="JACSDY010000003">
    <property type="protein sequence ID" value="KAF7432031.1"/>
    <property type="molecule type" value="Genomic_DNA"/>
</dbReference>
<reference evidence="2" key="1">
    <citation type="journal article" date="2020" name="G3 (Bethesda)">
        <title>High-Quality Assemblies for Three Invasive Social Wasps from the &lt;i&gt;Vespula&lt;/i&gt; Genus.</title>
        <authorList>
            <person name="Harrop T.W.R."/>
            <person name="Guhlin J."/>
            <person name="McLaughlin G.M."/>
            <person name="Permina E."/>
            <person name="Stockwell P."/>
            <person name="Gilligan J."/>
            <person name="Le Lec M.F."/>
            <person name="Gruber M.A.M."/>
            <person name="Quinn O."/>
            <person name="Lovegrove M."/>
            <person name="Duncan E.J."/>
            <person name="Remnant E.J."/>
            <person name="Van Eeckhoven J."/>
            <person name="Graham B."/>
            <person name="Knapp R.A."/>
            <person name="Langford K.W."/>
            <person name="Kronenberg Z."/>
            <person name="Press M.O."/>
            <person name="Eacker S.M."/>
            <person name="Wilson-Rankin E.E."/>
            <person name="Purcell J."/>
            <person name="Lester P.J."/>
            <person name="Dearden P.K."/>
        </authorList>
    </citation>
    <scope>NUCLEOTIDE SEQUENCE</scope>
    <source>
        <strain evidence="2">Volc-1</strain>
    </source>
</reference>
<organism evidence="2 3">
    <name type="scientific">Vespula pensylvanica</name>
    <name type="common">Western yellow jacket</name>
    <name type="synonym">Wasp</name>
    <dbReference type="NCBI Taxonomy" id="30213"/>
    <lineage>
        <taxon>Eukaryota</taxon>
        <taxon>Metazoa</taxon>
        <taxon>Ecdysozoa</taxon>
        <taxon>Arthropoda</taxon>
        <taxon>Hexapoda</taxon>
        <taxon>Insecta</taxon>
        <taxon>Pterygota</taxon>
        <taxon>Neoptera</taxon>
        <taxon>Endopterygota</taxon>
        <taxon>Hymenoptera</taxon>
        <taxon>Apocrita</taxon>
        <taxon>Aculeata</taxon>
        <taxon>Vespoidea</taxon>
        <taxon>Vespidae</taxon>
        <taxon>Vespinae</taxon>
        <taxon>Vespula</taxon>
    </lineage>
</organism>
<dbReference type="Proteomes" id="UP000600918">
    <property type="component" value="Unassembled WGS sequence"/>
</dbReference>
<sequence length="66" mass="6920">MGGGREWVGWKVGSPQRMAGTTMHLIINSVDTRGWMSDGLSLENGGGGGEGWQGLGRGTMGELERG</sequence>
<feature type="region of interest" description="Disordered" evidence="1">
    <location>
        <begin position="38"/>
        <end position="66"/>
    </location>
</feature>
<name>A0A834UDF5_VESPE</name>